<dbReference type="Pfam" id="PF00349">
    <property type="entry name" value="Hexokinase_1"/>
    <property type="match status" value="1"/>
</dbReference>
<comment type="catalytic activity">
    <reaction evidence="10">
        <text>D-fructose + ATP = D-fructose 6-phosphate + ADP + H(+)</text>
        <dbReference type="Rhea" id="RHEA:16125"/>
        <dbReference type="ChEBI" id="CHEBI:15378"/>
        <dbReference type="ChEBI" id="CHEBI:30616"/>
        <dbReference type="ChEBI" id="CHEBI:37721"/>
        <dbReference type="ChEBI" id="CHEBI:61527"/>
        <dbReference type="ChEBI" id="CHEBI:456216"/>
        <dbReference type="EC" id="2.7.1.1"/>
    </reaction>
    <physiologicalReaction direction="left-to-right" evidence="10">
        <dbReference type="Rhea" id="RHEA:16126"/>
    </physiologicalReaction>
</comment>
<dbReference type="UniPathway" id="UPA00109">
    <property type="reaction ID" value="UER00180"/>
</dbReference>
<evidence type="ECO:0000256" key="4">
    <source>
        <dbReference type="ARBA" id="ARBA00022679"/>
    </source>
</evidence>
<dbReference type="GO" id="GO:0006096">
    <property type="term" value="P:glycolytic process"/>
    <property type="evidence" value="ECO:0007669"/>
    <property type="project" value="UniProtKB-UniPathway"/>
</dbReference>
<evidence type="ECO:0000256" key="3">
    <source>
        <dbReference type="ARBA" id="ARBA00009225"/>
    </source>
</evidence>
<evidence type="ECO:0000256" key="10">
    <source>
        <dbReference type="ARBA" id="ARBA00047905"/>
    </source>
</evidence>
<dbReference type="GO" id="GO:0001678">
    <property type="term" value="P:intracellular glucose homeostasis"/>
    <property type="evidence" value="ECO:0007669"/>
    <property type="project" value="InterPro"/>
</dbReference>
<evidence type="ECO:0000313" key="14">
    <source>
        <dbReference type="EMBL" id="PRT53273.1"/>
    </source>
</evidence>
<evidence type="ECO:0000259" key="13">
    <source>
        <dbReference type="Pfam" id="PF03727"/>
    </source>
</evidence>
<gene>
    <name evidence="14" type="ORF">B9G98_00893</name>
</gene>
<dbReference type="GeneID" id="36514642"/>
<feature type="domain" description="Hexokinase N-terminal" evidence="12">
    <location>
        <begin position="27"/>
        <end position="219"/>
    </location>
</feature>
<dbReference type="GO" id="GO:0005536">
    <property type="term" value="F:D-glucose binding"/>
    <property type="evidence" value="ECO:0007669"/>
    <property type="project" value="InterPro"/>
</dbReference>
<dbReference type="GO" id="GO:0004340">
    <property type="term" value="F:glucokinase activity"/>
    <property type="evidence" value="ECO:0007669"/>
    <property type="project" value="TreeGrafter"/>
</dbReference>
<dbReference type="InterPro" id="IPR001312">
    <property type="entry name" value="Hexokinase"/>
</dbReference>
<dbReference type="Gene3D" id="1.10.287.1250">
    <property type="match status" value="1"/>
</dbReference>
<name>A0A2T0FE43_9ASCO</name>
<organism evidence="14 15">
    <name type="scientific">Wickerhamiella sorbophila</name>
    <dbReference type="NCBI Taxonomy" id="45607"/>
    <lineage>
        <taxon>Eukaryota</taxon>
        <taxon>Fungi</taxon>
        <taxon>Dikarya</taxon>
        <taxon>Ascomycota</taxon>
        <taxon>Saccharomycotina</taxon>
        <taxon>Dipodascomycetes</taxon>
        <taxon>Dipodascales</taxon>
        <taxon>Trichomonascaceae</taxon>
        <taxon>Wickerhamiella</taxon>
    </lineage>
</organism>
<dbReference type="GO" id="GO:0005524">
    <property type="term" value="F:ATP binding"/>
    <property type="evidence" value="ECO:0007669"/>
    <property type="project" value="UniProtKB-UniRule"/>
</dbReference>
<keyword evidence="8 11" id="KW-0324">Glycolysis</keyword>
<dbReference type="GO" id="GO:0019158">
    <property type="term" value="F:mannokinase activity"/>
    <property type="evidence" value="ECO:0007669"/>
    <property type="project" value="TreeGrafter"/>
</dbReference>
<dbReference type="Gene3D" id="3.30.420.40">
    <property type="match status" value="1"/>
</dbReference>
<dbReference type="EMBL" id="NDIQ01000001">
    <property type="protein sequence ID" value="PRT53273.1"/>
    <property type="molecule type" value="Genomic_DNA"/>
</dbReference>
<dbReference type="GO" id="GO:0005829">
    <property type="term" value="C:cytosol"/>
    <property type="evidence" value="ECO:0007669"/>
    <property type="project" value="TreeGrafter"/>
</dbReference>
<dbReference type="Gene3D" id="3.40.367.20">
    <property type="match status" value="1"/>
</dbReference>
<keyword evidence="6 11" id="KW-0418">Kinase</keyword>
<comment type="pathway">
    <text evidence="2">Carbohydrate metabolism; hexose metabolism.</text>
</comment>
<proteinExistence type="inferred from homology"/>
<evidence type="ECO:0000256" key="11">
    <source>
        <dbReference type="RuleBase" id="RU362007"/>
    </source>
</evidence>
<evidence type="ECO:0000256" key="6">
    <source>
        <dbReference type="ARBA" id="ARBA00022777"/>
    </source>
</evidence>
<comment type="pathway">
    <text evidence="1">Carbohydrate degradation; glycolysis; D-glyceraldehyde 3-phosphate and glycerone phosphate from D-glucose: step 1/4.</text>
</comment>
<dbReference type="GO" id="GO:0008865">
    <property type="term" value="F:fructokinase activity"/>
    <property type="evidence" value="ECO:0007669"/>
    <property type="project" value="TreeGrafter"/>
</dbReference>
<feature type="domain" description="Hexokinase C-terminal" evidence="13">
    <location>
        <begin position="225"/>
        <end position="468"/>
    </location>
</feature>
<keyword evidence="5 11" id="KW-0547">Nucleotide-binding</keyword>
<comment type="similarity">
    <text evidence="3 11">Belongs to the hexokinase family.</text>
</comment>
<evidence type="ECO:0000256" key="5">
    <source>
        <dbReference type="ARBA" id="ARBA00022741"/>
    </source>
</evidence>
<evidence type="ECO:0000256" key="2">
    <source>
        <dbReference type="ARBA" id="ARBA00005028"/>
    </source>
</evidence>
<sequence length="490" mass="54130">MVNLGPKAPPQRRGSLCYIPPAIHERIEHYEKLFGVSTEQLKKITEHFVAELDKGLSKEGGSIPMNVAWVLDYPTGKETGKYLALDMGGTNLRVAEIILNGDRTFDVVQSKYHMPANTKTSSAENLWGYVADCVGKFIDQYHEGATDQLMMCFTFSYPCTQESIGHGVLQRWTKGFDIDGVEGHDVVPMLQSALDERKIPVKCAALINDTTGTLVASNYVDPRTKMGCIFGTGCNAAYYDVVKNIPKLEGLVPDDISPDSWCAINCEYGAFDNEHVSLPRTKFDDHLDKHSPRPNQQSFEKMIAGYTLGEILRLVLLDEFEGGNIFEGQDISKLQQPYVLDAAFLSKIETDPWENLMDTEALFSEELGIETNESERAMVHRLCELIGTRAARLSMCGVAAMAKKMNMESAHAGADGSVFNKYPYFKQRAARALADIFDWGDMPAEDHPIKVVAAEDGSGVGAGVIAALTKKRYESHKSIGIKGSNLDFSK</sequence>
<dbReference type="InterPro" id="IPR043129">
    <property type="entry name" value="ATPase_NBD"/>
</dbReference>
<dbReference type="OrthoDB" id="419537at2759"/>
<dbReference type="SUPFAM" id="SSF53067">
    <property type="entry name" value="Actin-like ATPase domain"/>
    <property type="match status" value="2"/>
</dbReference>
<dbReference type="EC" id="2.7.1.-" evidence="11"/>
<evidence type="ECO:0000256" key="1">
    <source>
        <dbReference type="ARBA" id="ARBA00004888"/>
    </source>
</evidence>
<dbReference type="PRINTS" id="PR00475">
    <property type="entry name" value="HEXOKINASE"/>
</dbReference>
<dbReference type="STRING" id="45607.A0A2T0FE43"/>
<comment type="caution">
    <text evidence="14">The sequence shown here is derived from an EMBL/GenBank/DDBJ whole genome shotgun (WGS) entry which is preliminary data.</text>
</comment>
<evidence type="ECO:0000256" key="9">
    <source>
        <dbReference type="ARBA" id="ARBA00044613"/>
    </source>
</evidence>
<reference evidence="14 15" key="1">
    <citation type="submission" date="2017-04" db="EMBL/GenBank/DDBJ databases">
        <title>Genome sequencing of [Candida] sorbophila.</title>
        <authorList>
            <person name="Ahn J.O."/>
        </authorList>
    </citation>
    <scope>NUCLEOTIDE SEQUENCE [LARGE SCALE GENOMIC DNA]</scope>
    <source>
        <strain evidence="14 15">DS02</strain>
    </source>
</reference>
<dbReference type="PROSITE" id="PS51748">
    <property type="entry name" value="HEXOKINASE_2"/>
    <property type="match status" value="1"/>
</dbReference>
<dbReference type="PANTHER" id="PTHR19443:SF16">
    <property type="entry name" value="HEXOKINASE TYPE 1-RELATED"/>
    <property type="match status" value="1"/>
</dbReference>
<dbReference type="InterPro" id="IPR022672">
    <property type="entry name" value="Hexokinase_N"/>
</dbReference>
<dbReference type="GO" id="GO:0005739">
    <property type="term" value="C:mitochondrion"/>
    <property type="evidence" value="ECO:0007669"/>
    <property type="project" value="TreeGrafter"/>
</dbReference>
<dbReference type="RefSeq" id="XP_024663219.1">
    <property type="nucleotide sequence ID" value="XM_024807451.1"/>
</dbReference>
<dbReference type="Pfam" id="PF03727">
    <property type="entry name" value="Hexokinase_2"/>
    <property type="match status" value="1"/>
</dbReference>
<evidence type="ECO:0000259" key="12">
    <source>
        <dbReference type="Pfam" id="PF00349"/>
    </source>
</evidence>
<evidence type="ECO:0000256" key="8">
    <source>
        <dbReference type="ARBA" id="ARBA00023152"/>
    </source>
</evidence>
<evidence type="ECO:0000313" key="15">
    <source>
        <dbReference type="Proteomes" id="UP000238350"/>
    </source>
</evidence>
<dbReference type="Proteomes" id="UP000238350">
    <property type="component" value="Unassembled WGS sequence"/>
</dbReference>
<accession>A0A2T0FE43</accession>
<keyword evidence="15" id="KW-1185">Reference proteome</keyword>
<protein>
    <recommendedName>
        <fullName evidence="11">Phosphotransferase</fullName>
        <ecNumber evidence="11">2.7.1.-</ecNumber>
    </recommendedName>
</protein>
<dbReference type="GO" id="GO:0006006">
    <property type="term" value="P:glucose metabolic process"/>
    <property type="evidence" value="ECO:0007669"/>
    <property type="project" value="TreeGrafter"/>
</dbReference>
<keyword evidence="7 11" id="KW-0067">ATP-binding</keyword>
<evidence type="ECO:0000256" key="7">
    <source>
        <dbReference type="ARBA" id="ARBA00022840"/>
    </source>
</evidence>
<dbReference type="InterPro" id="IPR022673">
    <property type="entry name" value="Hexokinase_C"/>
</dbReference>
<comment type="catalytic activity">
    <reaction evidence="9">
        <text>a D-hexose + ATP = a D-hexose 6-phosphate + ADP + H(+)</text>
        <dbReference type="Rhea" id="RHEA:22740"/>
        <dbReference type="ChEBI" id="CHEBI:4194"/>
        <dbReference type="ChEBI" id="CHEBI:15378"/>
        <dbReference type="ChEBI" id="CHEBI:30616"/>
        <dbReference type="ChEBI" id="CHEBI:229467"/>
        <dbReference type="ChEBI" id="CHEBI:456216"/>
        <dbReference type="EC" id="2.7.1.1"/>
    </reaction>
    <physiologicalReaction direction="left-to-right" evidence="9">
        <dbReference type="Rhea" id="RHEA:22741"/>
    </physiologicalReaction>
</comment>
<dbReference type="FunFam" id="3.40.367.20:FF:000004">
    <property type="entry name" value="Phosphotransferase"/>
    <property type="match status" value="1"/>
</dbReference>
<keyword evidence="4 11" id="KW-0808">Transferase</keyword>
<dbReference type="PANTHER" id="PTHR19443">
    <property type="entry name" value="HEXOKINASE"/>
    <property type="match status" value="1"/>
</dbReference>
<dbReference type="FunFam" id="3.30.420.40:FF:000092">
    <property type="entry name" value="Phosphotransferase"/>
    <property type="match status" value="1"/>
</dbReference>
<dbReference type="GO" id="GO:0006013">
    <property type="term" value="P:mannose metabolic process"/>
    <property type="evidence" value="ECO:0007669"/>
    <property type="project" value="TreeGrafter"/>
</dbReference>
<dbReference type="AlphaFoldDB" id="A0A2T0FE43"/>